<evidence type="ECO:0000256" key="5">
    <source>
        <dbReference type="ARBA" id="ARBA00038359"/>
    </source>
</evidence>
<feature type="transmembrane region" description="Helical" evidence="7">
    <location>
        <begin position="100"/>
        <end position="123"/>
    </location>
</feature>
<feature type="transmembrane region" description="Helical" evidence="7">
    <location>
        <begin position="269"/>
        <end position="289"/>
    </location>
</feature>
<keyword evidence="3 7" id="KW-1133">Transmembrane helix</keyword>
<feature type="transmembrane region" description="Helical" evidence="7">
    <location>
        <begin position="227"/>
        <end position="248"/>
    </location>
</feature>
<organism evidence="9 10">
    <name type="scientific">Orbilia brochopaga</name>
    <dbReference type="NCBI Taxonomy" id="3140254"/>
    <lineage>
        <taxon>Eukaryota</taxon>
        <taxon>Fungi</taxon>
        <taxon>Dikarya</taxon>
        <taxon>Ascomycota</taxon>
        <taxon>Pezizomycotina</taxon>
        <taxon>Orbiliomycetes</taxon>
        <taxon>Orbiliales</taxon>
        <taxon>Orbiliaceae</taxon>
        <taxon>Orbilia</taxon>
    </lineage>
</organism>
<keyword evidence="10" id="KW-1185">Reference proteome</keyword>
<feature type="compositionally biased region" description="Basic and acidic residues" evidence="6">
    <location>
        <begin position="397"/>
        <end position="413"/>
    </location>
</feature>
<dbReference type="EMBL" id="JAVHNQ010000016">
    <property type="protein sequence ID" value="KAK6331196.1"/>
    <property type="molecule type" value="Genomic_DNA"/>
</dbReference>
<protein>
    <recommendedName>
        <fullName evidence="8">Rhodopsin domain-containing protein</fullName>
    </recommendedName>
</protein>
<dbReference type="InterPro" id="IPR049326">
    <property type="entry name" value="Rhodopsin_dom_fungi"/>
</dbReference>
<dbReference type="PANTHER" id="PTHR33048:SF47">
    <property type="entry name" value="INTEGRAL MEMBRANE PROTEIN-RELATED"/>
    <property type="match status" value="1"/>
</dbReference>
<dbReference type="InterPro" id="IPR052337">
    <property type="entry name" value="SAT4-like"/>
</dbReference>
<keyword evidence="2 7" id="KW-0812">Transmembrane</keyword>
<evidence type="ECO:0000313" key="9">
    <source>
        <dbReference type="EMBL" id="KAK6331196.1"/>
    </source>
</evidence>
<feature type="transmembrane region" description="Helical" evidence="7">
    <location>
        <begin position="309"/>
        <end position="329"/>
    </location>
</feature>
<evidence type="ECO:0000259" key="8">
    <source>
        <dbReference type="Pfam" id="PF20684"/>
    </source>
</evidence>
<dbReference type="Proteomes" id="UP001375240">
    <property type="component" value="Unassembled WGS sequence"/>
</dbReference>
<feature type="transmembrane region" description="Helical" evidence="7">
    <location>
        <begin position="59"/>
        <end position="80"/>
    </location>
</feature>
<feature type="region of interest" description="Disordered" evidence="6">
    <location>
        <begin position="397"/>
        <end position="430"/>
    </location>
</feature>
<comment type="caution">
    <text evidence="9">The sequence shown here is derived from an EMBL/GenBank/DDBJ whole genome shotgun (WGS) entry which is preliminary data.</text>
</comment>
<dbReference type="PANTHER" id="PTHR33048">
    <property type="entry name" value="PTH11-LIKE INTEGRAL MEMBRANE PROTEIN (AFU_ORTHOLOGUE AFUA_5G11245)"/>
    <property type="match status" value="1"/>
</dbReference>
<dbReference type="AlphaFoldDB" id="A0AAV9U138"/>
<evidence type="ECO:0000256" key="7">
    <source>
        <dbReference type="SAM" id="Phobius"/>
    </source>
</evidence>
<evidence type="ECO:0000256" key="2">
    <source>
        <dbReference type="ARBA" id="ARBA00022692"/>
    </source>
</evidence>
<gene>
    <name evidence="9" type="ORF">TWF696_003261</name>
</gene>
<evidence type="ECO:0000256" key="4">
    <source>
        <dbReference type="ARBA" id="ARBA00023136"/>
    </source>
</evidence>
<proteinExistence type="inferred from homology"/>
<dbReference type="GO" id="GO:0016020">
    <property type="term" value="C:membrane"/>
    <property type="evidence" value="ECO:0007669"/>
    <property type="project" value="UniProtKB-SubCell"/>
</dbReference>
<evidence type="ECO:0000313" key="10">
    <source>
        <dbReference type="Proteomes" id="UP001375240"/>
    </source>
</evidence>
<comment type="subcellular location">
    <subcellularLocation>
        <location evidence="1">Membrane</location>
        <topology evidence="1">Multi-pass membrane protein</topology>
    </subcellularLocation>
</comment>
<feature type="domain" description="Rhodopsin" evidence="8">
    <location>
        <begin position="80"/>
        <end position="326"/>
    </location>
</feature>
<dbReference type="Pfam" id="PF20684">
    <property type="entry name" value="Fung_rhodopsin"/>
    <property type="match status" value="1"/>
</dbReference>
<evidence type="ECO:0000256" key="6">
    <source>
        <dbReference type="SAM" id="MobiDB-lite"/>
    </source>
</evidence>
<evidence type="ECO:0000256" key="1">
    <source>
        <dbReference type="ARBA" id="ARBA00004141"/>
    </source>
</evidence>
<comment type="similarity">
    <text evidence="5">Belongs to the SAT4 family.</text>
</comment>
<feature type="compositionally biased region" description="Polar residues" evidence="6">
    <location>
        <begin position="419"/>
        <end position="430"/>
    </location>
</feature>
<reference evidence="9 10" key="1">
    <citation type="submission" date="2019-10" db="EMBL/GenBank/DDBJ databases">
        <authorList>
            <person name="Palmer J.M."/>
        </authorList>
    </citation>
    <scope>NUCLEOTIDE SEQUENCE [LARGE SCALE GENOMIC DNA]</scope>
    <source>
        <strain evidence="9 10">TWF696</strain>
    </source>
</reference>
<feature type="transmembrane region" description="Helical" evidence="7">
    <location>
        <begin position="179"/>
        <end position="202"/>
    </location>
</feature>
<keyword evidence="4 7" id="KW-0472">Membrane</keyword>
<evidence type="ECO:0000256" key="3">
    <source>
        <dbReference type="ARBA" id="ARBA00022989"/>
    </source>
</evidence>
<sequence length="430" mass="48066">MGQIPSHVLKPTTEERNELFALFAEFANLTGTTYLTTKSDSAVDEIAVLYSPEYVPPNMNGQVLVLSIVVLVCLVAAISLRFYSRYRYGYGAHKPLLDDWLVLLATLSCMAYTFVNLYAFLYVGFGRFTYDLTLKQFDNCLRLIVVNFAIFAIANSAVKVSILVLYRRLFDSMQTKMRLVVYILIGIVIVFCPISLIVQVVVCKPVHAFWRLELRADPNVHCGDGAIASYIVGGIRTILDLIIFALPVKHIWDIKNFSRRKKIMIISTFWFGLIACVGSILKLILYAEFAHADITREIFRATVAESLEFTSAIIAACLPALLPMLKAVFRNASNTIRQITNSSDRRSQVRTTATHISTGPMEYIKMKGINVSHAVSQTVESRTEDDTELILVFQGHVHEDTGDDKGDNDDKGSKIGQIPSVTGSRRQLDA</sequence>
<feature type="transmembrane region" description="Helical" evidence="7">
    <location>
        <begin position="143"/>
        <end position="167"/>
    </location>
</feature>
<accession>A0AAV9U138</accession>
<name>A0AAV9U138_9PEZI</name>